<feature type="transmembrane region" description="Helical" evidence="5">
    <location>
        <begin position="281"/>
        <end position="301"/>
    </location>
</feature>
<dbReference type="CDD" id="cd06261">
    <property type="entry name" value="TM_PBP2"/>
    <property type="match status" value="1"/>
</dbReference>
<dbReference type="EMBL" id="NBVN01000006">
    <property type="protein sequence ID" value="PUA31792.1"/>
    <property type="molecule type" value="Genomic_DNA"/>
</dbReference>
<evidence type="ECO:0000256" key="5">
    <source>
        <dbReference type="RuleBase" id="RU363032"/>
    </source>
</evidence>
<evidence type="ECO:0000259" key="6">
    <source>
        <dbReference type="PROSITE" id="PS50928"/>
    </source>
</evidence>
<name>A0A2R7Y4N1_9CREN</name>
<keyword evidence="3 5" id="KW-1133">Transmembrane helix</keyword>
<feature type="transmembrane region" description="Helical" evidence="5">
    <location>
        <begin position="130"/>
        <end position="151"/>
    </location>
</feature>
<feature type="transmembrane region" description="Helical" evidence="5">
    <location>
        <begin position="163"/>
        <end position="186"/>
    </location>
</feature>
<evidence type="ECO:0000313" key="7">
    <source>
        <dbReference type="EMBL" id="PUA31792.1"/>
    </source>
</evidence>
<dbReference type="Gene3D" id="1.10.3720.10">
    <property type="entry name" value="MetI-like"/>
    <property type="match status" value="1"/>
</dbReference>
<reference evidence="7 8" key="1">
    <citation type="journal article" date="2018" name="Syst. Appl. Microbiol.">
        <title>A new symbiotic nanoarchaeote (Candidatus Nanoclepta minutus) and its host (Zestosphaera tikiterensis gen. nov., sp. nov.) from a New Zealand hot spring.</title>
        <authorList>
            <person name="St John E."/>
            <person name="Liu Y."/>
            <person name="Podar M."/>
            <person name="Stott M.B."/>
            <person name="Meneghin J."/>
            <person name="Chen Z."/>
            <person name="Lagutin K."/>
            <person name="Mitchell K."/>
            <person name="Reysenbach A.L."/>
        </authorList>
    </citation>
    <scope>NUCLEOTIDE SEQUENCE [LARGE SCALE GENOMIC DNA]</scope>
    <source>
        <strain evidence="7">NZ3</strain>
    </source>
</reference>
<evidence type="ECO:0000313" key="8">
    <source>
        <dbReference type="Proteomes" id="UP000244093"/>
    </source>
</evidence>
<evidence type="ECO:0000256" key="2">
    <source>
        <dbReference type="ARBA" id="ARBA00022692"/>
    </source>
</evidence>
<protein>
    <recommendedName>
        <fullName evidence="6">ABC transmembrane type-1 domain-containing protein</fullName>
    </recommendedName>
</protein>
<comment type="similarity">
    <text evidence="5">Belongs to the binding-protein-dependent transport system permease family.</text>
</comment>
<organism evidence="7 8">
    <name type="scientific">Zestosphaera tikiterensis</name>
    <dbReference type="NCBI Taxonomy" id="1973259"/>
    <lineage>
        <taxon>Archaea</taxon>
        <taxon>Thermoproteota</taxon>
        <taxon>Thermoprotei</taxon>
        <taxon>Desulfurococcales</taxon>
        <taxon>Desulfurococcaceae</taxon>
        <taxon>Zestosphaera</taxon>
    </lineage>
</organism>
<comment type="caution">
    <text evidence="7">The sequence shown here is derived from an EMBL/GenBank/DDBJ whole genome shotgun (WGS) entry which is preliminary data.</text>
</comment>
<dbReference type="PROSITE" id="PS50928">
    <property type="entry name" value="ABC_TM1"/>
    <property type="match status" value="1"/>
</dbReference>
<dbReference type="InterPro" id="IPR000515">
    <property type="entry name" value="MetI-like"/>
</dbReference>
<dbReference type="InterPro" id="IPR051408">
    <property type="entry name" value="Phosphate_transprt_permease"/>
</dbReference>
<gene>
    <name evidence="7" type="ORF">B7O98_08310</name>
</gene>
<dbReference type="Pfam" id="PF00528">
    <property type="entry name" value="BPD_transp_1"/>
    <property type="match status" value="1"/>
</dbReference>
<evidence type="ECO:0000256" key="4">
    <source>
        <dbReference type="ARBA" id="ARBA00023136"/>
    </source>
</evidence>
<dbReference type="PANTHER" id="PTHR42922">
    <property type="entry name" value="PHOSPHATE TRANSPORT SYSTEM PERMEASE PROTEIN PSTA"/>
    <property type="match status" value="1"/>
</dbReference>
<accession>A0A2R7Y4N1</accession>
<dbReference type="AlphaFoldDB" id="A0A2R7Y4N1"/>
<feature type="domain" description="ABC transmembrane type-1" evidence="6">
    <location>
        <begin position="94"/>
        <end position="297"/>
    </location>
</feature>
<keyword evidence="4 5" id="KW-0472">Membrane</keyword>
<dbReference type="InterPro" id="IPR035906">
    <property type="entry name" value="MetI-like_sf"/>
</dbReference>
<dbReference type="Proteomes" id="UP000244093">
    <property type="component" value="Unassembled WGS sequence"/>
</dbReference>
<keyword evidence="5" id="KW-0813">Transport</keyword>
<proteinExistence type="inferred from homology"/>
<feature type="transmembrane region" description="Helical" evidence="5">
    <location>
        <begin position="35"/>
        <end position="59"/>
    </location>
</feature>
<feature type="transmembrane region" description="Helical" evidence="5">
    <location>
        <begin position="90"/>
        <end position="118"/>
    </location>
</feature>
<dbReference type="PANTHER" id="PTHR42922:SF1">
    <property type="entry name" value="PHOSPHATE TRANSPORT SYSTEM PERMEASE PROTEIN PSTA"/>
    <property type="match status" value="1"/>
</dbReference>
<evidence type="ECO:0000256" key="1">
    <source>
        <dbReference type="ARBA" id="ARBA00004141"/>
    </source>
</evidence>
<evidence type="ECO:0000256" key="3">
    <source>
        <dbReference type="ARBA" id="ARBA00022989"/>
    </source>
</evidence>
<dbReference type="SUPFAM" id="SSF161098">
    <property type="entry name" value="MetI-like"/>
    <property type="match status" value="1"/>
</dbReference>
<comment type="subcellular location">
    <subcellularLocation>
        <location evidence="5">Cell membrane</location>
        <topology evidence="5">Multi-pass membrane protein</topology>
    </subcellularLocation>
    <subcellularLocation>
        <location evidence="1">Membrane</location>
        <topology evidence="1">Multi-pass membrane protein</topology>
    </subcellularLocation>
</comment>
<sequence length="306" mass="33490">MFNAYLRRYSNNLQMEGVYVMSELRYLRLRKLKNALMLTLMLTLAFLTFLPLLLIIGSITLEGIKVLLKAGVSFFASLPPKPTDVSLGGIAPALIGSLISSSIALSIAASIAFISAFLTTEFPNNVISRVVEVVFRSFSGIPSLAVGMFVYSTVVVFMRTQSLIAGAVALSIVGMPYAYVYFTSALRSIPEEYREAAMSLGMSRLKALRYVYLGISRKYLLSGLLITFAKIIGDTAPLLFTIGFVTNAYFMGLDKPSNALPLLIFIYALSPYEIYHSVALGAAFILLVTLIALFEIAHAVVKEVRL</sequence>
<dbReference type="GO" id="GO:0055085">
    <property type="term" value="P:transmembrane transport"/>
    <property type="evidence" value="ECO:0007669"/>
    <property type="project" value="InterPro"/>
</dbReference>
<keyword evidence="2 5" id="KW-0812">Transmembrane</keyword>
<dbReference type="GO" id="GO:0005886">
    <property type="term" value="C:plasma membrane"/>
    <property type="evidence" value="ECO:0007669"/>
    <property type="project" value="UniProtKB-SubCell"/>
</dbReference>